<dbReference type="InterPro" id="IPR029057">
    <property type="entry name" value="PRTase-like"/>
</dbReference>
<dbReference type="KEGG" id="cpat:CLPA_c35430"/>
<sequence length="225" mass="26071">MGRWIIEFIKYLLDCVLSVLYCREYKCIECGNYVEESSICNECSKKIKFCKEFIRIKKNNNEVICYSVSYYSNLMVKLILRLKYKSDFVCADIISSFMIKVIQENHIKFDSITFIPMTRKALRKRGYNQSRILAKIISDKLNVELIDCLKKVRETKDQIGLDGNSRWENLFLSFKIKNSNKILGKNILIIDDVITTGATSYYCAEELLNNGAKKVKVLTAAKTSI</sequence>
<dbReference type="PANTHER" id="PTHR47505:SF1">
    <property type="entry name" value="DNA UTILIZATION PROTEIN YHGH"/>
    <property type="match status" value="1"/>
</dbReference>
<dbReference type="GeneID" id="93075639"/>
<dbReference type="Proteomes" id="UP000028042">
    <property type="component" value="Unassembled WGS sequence"/>
</dbReference>
<name>A0A0H3JAJ4_CLOPA</name>
<dbReference type="KEGG" id="cpae:CPAST_c35430"/>
<protein>
    <submittedName>
        <fullName evidence="3 4">Phosphoribosyltransferase</fullName>
    </submittedName>
</protein>
<evidence type="ECO:0000313" key="4">
    <source>
        <dbReference type="EMBL" id="KRU14383.1"/>
    </source>
</evidence>
<keyword evidence="3" id="KW-0808">Transferase</keyword>
<keyword evidence="3" id="KW-0328">Glycosyltransferase</keyword>
<organism evidence="3 6">
    <name type="scientific">Clostridium pasteurianum DSM 525 = ATCC 6013</name>
    <dbReference type="NCBI Taxonomy" id="1262449"/>
    <lineage>
        <taxon>Bacteria</taxon>
        <taxon>Bacillati</taxon>
        <taxon>Bacillota</taxon>
        <taxon>Clostridia</taxon>
        <taxon>Eubacteriales</taxon>
        <taxon>Clostridiaceae</taxon>
        <taxon>Clostridium</taxon>
    </lineage>
</organism>
<dbReference type="CDD" id="cd06223">
    <property type="entry name" value="PRTases_typeI"/>
    <property type="match status" value="1"/>
</dbReference>
<dbReference type="AlphaFoldDB" id="A0A0H3JAJ4"/>
<dbReference type="EMBL" id="JPGY02000001">
    <property type="protein sequence ID" value="KRU14383.1"/>
    <property type="molecule type" value="Genomic_DNA"/>
</dbReference>
<evidence type="ECO:0000256" key="1">
    <source>
        <dbReference type="ARBA" id="ARBA00008007"/>
    </source>
</evidence>
<evidence type="ECO:0000313" key="5">
    <source>
        <dbReference type="Proteomes" id="UP000028042"/>
    </source>
</evidence>
<evidence type="ECO:0000313" key="6">
    <source>
        <dbReference type="Proteomes" id="UP000030905"/>
    </source>
</evidence>
<dbReference type="Proteomes" id="UP000030905">
    <property type="component" value="Chromosome"/>
</dbReference>
<accession>A0A0H3JAJ4</accession>
<gene>
    <name evidence="3" type="ORF">CLPA_c35430</name>
    <name evidence="4" type="ORF">CP6013_03641</name>
</gene>
<dbReference type="eggNOG" id="COG1040">
    <property type="taxonomic scope" value="Bacteria"/>
</dbReference>
<dbReference type="Gene3D" id="3.40.50.2020">
    <property type="match status" value="1"/>
</dbReference>
<dbReference type="SUPFAM" id="SSF53271">
    <property type="entry name" value="PRTase-like"/>
    <property type="match status" value="1"/>
</dbReference>
<dbReference type="EMBL" id="CP009268">
    <property type="protein sequence ID" value="AJA53591.1"/>
    <property type="molecule type" value="Genomic_DNA"/>
</dbReference>
<feature type="domain" description="Phosphoribosyltransferase" evidence="2">
    <location>
        <begin position="130"/>
        <end position="220"/>
    </location>
</feature>
<dbReference type="GO" id="GO:0016757">
    <property type="term" value="F:glycosyltransferase activity"/>
    <property type="evidence" value="ECO:0007669"/>
    <property type="project" value="UniProtKB-KW"/>
</dbReference>
<keyword evidence="6" id="KW-1185">Reference proteome</keyword>
<reference evidence="4 5" key="3">
    <citation type="journal article" name="Genome Announc.">
        <title>Improved Draft Genome Sequence of Clostridium pasteurianum Strain ATCC 6013 (DSM 525) Using a Hybrid Next-Generation Sequencing Approach.</title>
        <authorList>
            <person name="Pyne M.E."/>
            <person name="Utturkar S."/>
            <person name="Brown S.D."/>
            <person name="Moo-Young M."/>
            <person name="Chung D.A."/>
            <person name="Chou C.P."/>
        </authorList>
    </citation>
    <scope>NUCLEOTIDE SEQUENCE [LARGE SCALE GENOMIC DNA]</scope>
    <source>
        <strain evidence="4 5">ATCC 6013</strain>
    </source>
</reference>
<comment type="similarity">
    <text evidence="1">Belongs to the ComF/GntX family.</text>
</comment>
<proteinExistence type="inferred from homology"/>
<reference evidence="3 6" key="1">
    <citation type="journal article" date="2015" name="Genome Announc.">
        <title>Complete Genome Sequence of the Nitrogen-Fixing and Solvent-Producing Clostridium pasteurianum DSM 525.</title>
        <authorList>
            <person name="Poehlein A."/>
            <person name="Grosse-Honebrink A."/>
            <person name="Zhang Y."/>
            <person name="Minton N.P."/>
            <person name="Daniel R."/>
        </authorList>
    </citation>
    <scope>NUCLEOTIDE SEQUENCE [LARGE SCALE GENOMIC DNA]</scope>
    <source>
        <strain evidence="3">DSM 525</strain>
        <strain evidence="6">DSM 525 / ATCC 6013</strain>
    </source>
</reference>
<dbReference type="InterPro" id="IPR000836">
    <property type="entry name" value="PRTase_dom"/>
</dbReference>
<dbReference type="RefSeq" id="WP_003445801.1">
    <property type="nucleotide sequence ID" value="NZ_CP009267.1"/>
</dbReference>
<evidence type="ECO:0000313" key="3">
    <source>
        <dbReference type="EMBL" id="AJA53591.1"/>
    </source>
</evidence>
<dbReference type="PANTHER" id="PTHR47505">
    <property type="entry name" value="DNA UTILIZATION PROTEIN YHGH"/>
    <property type="match status" value="1"/>
</dbReference>
<dbReference type="PATRIC" id="fig|1262449.3.peg.2514"/>
<dbReference type="InterPro" id="IPR051910">
    <property type="entry name" value="ComF/GntX_DNA_util-trans"/>
</dbReference>
<dbReference type="Pfam" id="PF00156">
    <property type="entry name" value="Pribosyltran"/>
    <property type="match status" value="1"/>
</dbReference>
<evidence type="ECO:0000259" key="2">
    <source>
        <dbReference type="Pfam" id="PF00156"/>
    </source>
</evidence>
<reference evidence="4" key="2">
    <citation type="submission" date="2015-10" db="EMBL/GenBank/DDBJ databases">
        <title>Improved Draft Genome Sequence of Clostridium pasteurianum Strain ATCC 6013 (DSM 525) Using a Hybrid Next-Generation Sequencing Approach.</title>
        <authorList>
            <person name="Pyne M.E."/>
            <person name="Utturkar S.M."/>
            <person name="Brown S.D."/>
            <person name="Moo-Young M."/>
            <person name="Chung D.A."/>
            <person name="Chou P.C."/>
        </authorList>
    </citation>
    <scope>NUCLEOTIDE SEQUENCE</scope>
    <source>
        <strain evidence="4">ATCC 6013</strain>
    </source>
</reference>